<gene>
    <name evidence="8" type="ORF">FYJ26_00120</name>
</gene>
<dbReference type="Gene3D" id="1.10.8.1040">
    <property type="match status" value="1"/>
</dbReference>
<keyword evidence="5 6" id="KW-0413">Isomerase</keyword>
<evidence type="ECO:0000256" key="3">
    <source>
        <dbReference type="ARBA" id="ARBA00022729"/>
    </source>
</evidence>
<comment type="caution">
    <text evidence="8">The sequence shown here is derived from an EMBL/GenBank/DDBJ whole genome shotgun (WGS) entry which is preliminary data.</text>
</comment>
<dbReference type="InterPro" id="IPR050245">
    <property type="entry name" value="PrsA_foldase"/>
</dbReference>
<name>A0A6N7VS11_9FIRM</name>
<dbReference type="AlphaFoldDB" id="A0A6N7VS11"/>
<protein>
    <recommendedName>
        <fullName evidence="2">peptidylprolyl isomerase</fullName>
        <ecNumber evidence="2">5.2.1.8</ecNumber>
    </recommendedName>
</protein>
<keyword evidence="9" id="KW-1185">Reference proteome</keyword>
<dbReference type="InterPro" id="IPR046357">
    <property type="entry name" value="PPIase_dom_sf"/>
</dbReference>
<dbReference type="Gene3D" id="3.10.50.40">
    <property type="match status" value="1"/>
</dbReference>
<dbReference type="Proteomes" id="UP000441925">
    <property type="component" value="Unassembled WGS sequence"/>
</dbReference>
<evidence type="ECO:0000259" key="7">
    <source>
        <dbReference type="PROSITE" id="PS50198"/>
    </source>
</evidence>
<feature type="domain" description="PpiC" evidence="7">
    <location>
        <begin position="113"/>
        <end position="201"/>
    </location>
</feature>
<dbReference type="InterPro" id="IPR000297">
    <property type="entry name" value="PPIase_PpiC"/>
</dbReference>
<dbReference type="EMBL" id="VULQ01000001">
    <property type="protein sequence ID" value="MSS76853.1"/>
    <property type="molecule type" value="Genomic_DNA"/>
</dbReference>
<comment type="catalytic activity">
    <reaction evidence="1">
        <text>[protein]-peptidylproline (omega=180) = [protein]-peptidylproline (omega=0)</text>
        <dbReference type="Rhea" id="RHEA:16237"/>
        <dbReference type="Rhea" id="RHEA-COMP:10747"/>
        <dbReference type="Rhea" id="RHEA-COMP:10748"/>
        <dbReference type="ChEBI" id="CHEBI:83833"/>
        <dbReference type="ChEBI" id="CHEBI:83834"/>
        <dbReference type="EC" id="5.2.1.8"/>
    </reaction>
</comment>
<dbReference type="RefSeq" id="WP_154538711.1">
    <property type="nucleotide sequence ID" value="NZ_JAXDSU010000092.1"/>
</dbReference>
<evidence type="ECO:0000256" key="6">
    <source>
        <dbReference type="PROSITE-ProRule" id="PRU00278"/>
    </source>
</evidence>
<dbReference type="GO" id="GO:0003755">
    <property type="term" value="F:peptidyl-prolyl cis-trans isomerase activity"/>
    <property type="evidence" value="ECO:0007669"/>
    <property type="project" value="UniProtKB-KW"/>
</dbReference>
<evidence type="ECO:0000256" key="2">
    <source>
        <dbReference type="ARBA" id="ARBA00013194"/>
    </source>
</evidence>
<proteinExistence type="predicted"/>
<organism evidence="8 9">
    <name type="scientific">Anaerococcus porci</name>
    <dbReference type="NCBI Taxonomy" id="2652269"/>
    <lineage>
        <taxon>Bacteria</taxon>
        <taxon>Bacillati</taxon>
        <taxon>Bacillota</taxon>
        <taxon>Tissierellia</taxon>
        <taxon>Tissierellales</taxon>
        <taxon>Peptoniphilaceae</taxon>
        <taxon>Anaerococcus</taxon>
    </lineage>
</organism>
<evidence type="ECO:0000313" key="8">
    <source>
        <dbReference type="EMBL" id="MSS76853.1"/>
    </source>
</evidence>
<dbReference type="SUPFAM" id="SSF54534">
    <property type="entry name" value="FKBP-like"/>
    <property type="match status" value="1"/>
</dbReference>
<accession>A0A6N7VS11</accession>
<dbReference type="Pfam" id="PF00639">
    <property type="entry name" value="Rotamase"/>
    <property type="match status" value="1"/>
</dbReference>
<keyword evidence="4 6" id="KW-0697">Rotamase</keyword>
<evidence type="ECO:0000256" key="1">
    <source>
        <dbReference type="ARBA" id="ARBA00000971"/>
    </source>
</evidence>
<evidence type="ECO:0000313" key="9">
    <source>
        <dbReference type="Proteomes" id="UP000441925"/>
    </source>
</evidence>
<dbReference type="PROSITE" id="PS50198">
    <property type="entry name" value="PPIC_PPIASE_2"/>
    <property type="match status" value="1"/>
</dbReference>
<dbReference type="EC" id="5.2.1.8" evidence="2"/>
<dbReference type="PANTHER" id="PTHR47245">
    <property type="entry name" value="PEPTIDYLPROLYL ISOMERASE"/>
    <property type="match status" value="1"/>
</dbReference>
<dbReference type="PANTHER" id="PTHR47245:SF1">
    <property type="entry name" value="FOLDASE PROTEIN PRSA"/>
    <property type="match status" value="1"/>
</dbReference>
<evidence type="ECO:0000256" key="4">
    <source>
        <dbReference type="ARBA" id="ARBA00023110"/>
    </source>
</evidence>
<evidence type="ECO:0000256" key="5">
    <source>
        <dbReference type="ARBA" id="ARBA00023235"/>
    </source>
</evidence>
<keyword evidence="3" id="KW-0732">Signal</keyword>
<sequence>MTENKKILASVNDKEISQEDVIAFISKMQGGNQFLNPQGINQITDELVNQELMYIDAKENKLDEDEEFLRELDITKSNMLKNYAMHLLFKDIKVDEVEIREYYDNNKEIIKKPKTYKASHILVEDENMANKILKEIKGGRSFEDAADKYSIDKGSKGGDLGEFPKGTMVKEFEDALEKLSEGEISEPVKSQFGYHIIKLDHVHESFLPEFDEIKDRIHDTLLMIKRQEKYLEKVGKIKEKVEVKKYY</sequence>
<reference evidence="8 9" key="1">
    <citation type="submission" date="2019-08" db="EMBL/GenBank/DDBJ databases">
        <title>In-depth cultivation of the pig gut microbiome towards novel bacterial diversity and tailored functional studies.</title>
        <authorList>
            <person name="Wylensek D."/>
            <person name="Hitch T.C.A."/>
            <person name="Clavel T."/>
        </authorList>
    </citation>
    <scope>NUCLEOTIDE SEQUENCE [LARGE SCALE GENOMIC DNA]</scope>
    <source>
        <strain evidence="8 9">WCA-380-WT-2B</strain>
    </source>
</reference>